<dbReference type="PaxDb" id="880073-Calab_3016"/>
<protein>
    <recommendedName>
        <fullName evidence="3">GxxExxY protein</fullName>
    </recommendedName>
</protein>
<dbReference type="STRING" id="880073.Cabys_1885"/>
<dbReference type="Proteomes" id="UP000004671">
    <property type="component" value="Chromosome"/>
</dbReference>
<gene>
    <name evidence="1" type="ORF">Calab_3016</name>
</gene>
<name>H1XT55_CALAY</name>
<proteinExistence type="predicted"/>
<dbReference type="InterPro" id="IPR026350">
    <property type="entry name" value="GxxExxY"/>
</dbReference>
<evidence type="ECO:0000313" key="2">
    <source>
        <dbReference type="Proteomes" id="UP000004671"/>
    </source>
</evidence>
<dbReference type="EMBL" id="CM001402">
    <property type="protein sequence ID" value="EHO42622.1"/>
    <property type="molecule type" value="Genomic_DNA"/>
</dbReference>
<evidence type="ECO:0008006" key="3">
    <source>
        <dbReference type="Google" id="ProtNLM"/>
    </source>
</evidence>
<dbReference type="HOGENOM" id="CLU_134960_0_1_0"/>
<dbReference type="AlphaFoldDB" id="H1XT55"/>
<evidence type="ECO:0000313" key="1">
    <source>
        <dbReference type="EMBL" id="EHO42622.1"/>
    </source>
</evidence>
<dbReference type="Pfam" id="PF13366">
    <property type="entry name" value="PDDEXK_3"/>
    <property type="match status" value="1"/>
</dbReference>
<organism evidence="1 2">
    <name type="scientific">Caldithrix abyssi DSM 13497</name>
    <dbReference type="NCBI Taxonomy" id="880073"/>
    <lineage>
        <taxon>Bacteria</taxon>
        <taxon>Pseudomonadati</taxon>
        <taxon>Calditrichota</taxon>
        <taxon>Calditrichia</taxon>
        <taxon>Calditrichales</taxon>
        <taxon>Calditrichaceae</taxon>
        <taxon>Caldithrix</taxon>
    </lineage>
</organism>
<dbReference type="InParanoid" id="H1XT55"/>
<dbReference type="eggNOG" id="COG0614">
    <property type="taxonomic scope" value="Bacteria"/>
</dbReference>
<accession>H1XT55</accession>
<sequence length="127" mass="14992">MMKYEDLTHKIIGCAMEVHRILGNGFQEVIYQRALAIEMRAQDLDFEREKEMPIFYHGYEIGTRRIDFFVENKIMVEVKAIKQLEDVHLAQALNYLEAYNMEVGLLINFGATSLEFKRVHNKKIKHD</sequence>
<keyword evidence="2" id="KW-1185">Reference proteome</keyword>
<dbReference type="NCBIfam" id="TIGR04256">
    <property type="entry name" value="GxxExxY"/>
    <property type="match status" value="1"/>
</dbReference>
<reference evidence="1 2" key="1">
    <citation type="submission" date="2011-09" db="EMBL/GenBank/DDBJ databases">
        <title>The permanent draft genome of Caldithrix abyssi DSM 13497.</title>
        <authorList>
            <consortium name="US DOE Joint Genome Institute (JGI-PGF)"/>
            <person name="Lucas S."/>
            <person name="Han J."/>
            <person name="Lapidus A."/>
            <person name="Bruce D."/>
            <person name="Goodwin L."/>
            <person name="Pitluck S."/>
            <person name="Peters L."/>
            <person name="Kyrpides N."/>
            <person name="Mavromatis K."/>
            <person name="Ivanova N."/>
            <person name="Mikhailova N."/>
            <person name="Chertkov O."/>
            <person name="Detter J.C."/>
            <person name="Tapia R."/>
            <person name="Han C."/>
            <person name="Land M."/>
            <person name="Hauser L."/>
            <person name="Markowitz V."/>
            <person name="Cheng J.-F."/>
            <person name="Hugenholtz P."/>
            <person name="Woyke T."/>
            <person name="Wu D."/>
            <person name="Spring S."/>
            <person name="Brambilla E."/>
            <person name="Klenk H.-P."/>
            <person name="Eisen J.A."/>
        </authorList>
    </citation>
    <scope>NUCLEOTIDE SEQUENCE [LARGE SCALE GENOMIC DNA]</scope>
    <source>
        <strain evidence="1 2">DSM 13497</strain>
    </source>
</reference>